<name>A0A101XRI5_9BACL</name>
<organism evidence="1 2">
    <name type="scientific">Ferroacidibacillus organovorans</name>
    <dbReference type="NCBI Taxonomy" id="1765683"/>
    <lineage>
        <taxon>Bacteria</taxon>
        <taxon>Bacillati</taxon>
        <taxon>Bacillota</taxon>
        <taxon>Bacilli</taxon>
        <taxon>Bacillales</taxon>
        <taxon>Alicyclobacillaceae</taxon>
        <taxon>Ferroacidibacillus</taxon>
    </lineage>
</organism>
<evidence type="ECO:0000313" key="2">
    <source>
        <dbReference type="Proteomes" id="UP000053557"/>
    </source>
</evidence>
<gene>
    <name evidence="1" type="ORF">ATW55_09580</name>
</gene>
<evidence type="ECO:0000313" key="1">
    <source>
        <dbReference type="EMBL" id="KUO96207.1"/>
    </source>
</evidence>
<sequence length="117" mass="13559">MSHTQLRFRTKGTFDITEPLFNLAASLGLEFSRVDDSKFQTGGDFRQVCRLKDRSIIAIVFFWGSVFRNRSLQGFLERRKILPEKVRGLADISRFVVKYRKQTGDAHLAVHLRVRDA</sequence>
<comment type="caution">
    <text evidence="1">The sequence shown here is derived from an EMBL/GenBank/DDBJ whole genome shotgun (WGS) entry which is preliminary data.</text>
</comment>
<proteinExistence type="predicted"/>
<reference evidence="1 2" key="1">
    <citation type="submission" date="2015-12" db="EMBL/GenBank/DDBJ databases">
        <title>Draft genome sequence of Acidibacillus ferrooxidans ITV001, isolated from a chalcopyrite acid mine drainage site in Brazil.</title>
        <authorList>
            <person name="Dall'Agnol H."/>
            <person name="Nancucheo I."/>
            <person name="Johnson B."/>
            <person name="Oliveira R."/>
            <person name="Leite L."/>
            <person name="Pylro V."/>
            <person name="Nunes G.L."/>
            <person name="Tzotzos G."/>
            <person name="Fernandes G.R."/>
            <person name="Dutra J."/>
            <person name="Orellana S.C."/>
            <person name="Oliveira G."/>
        </authorList>
    </citation>
    <scope>NUCLEOTIDE SEQUENCE [LARGE SCALE GENOMIC DNA]</scope>
    <source>
        <strain evidence="2">ITV01</strain>
    </source>
</reference>
<dbReference type="EMBL" id="LPVJ01000020">
    <property type="protein sequence ID" value="KUO96207.1"/>
    <property type="molecule type" value="Genomic_DNA"/>
</dbReference>
<protein>
    <submittedName>
        <fullName evidence="1">Uncharacterized protein</fullName>
    </submittedName>
</protein>
<accession>A0A101XRI5</accession>
<keyword evidence="2" id="KW-1185">Reference proteome</keyword>
<dbReference type="AlphaFoldDB" id="A0A101XRI5"/>
<dbReference type="Proteomes" id="UP000053557">
    <property type="component" value="Unassembled WGS sequence"/>
</dbReference>